<evidence type="ECO:0000313" key="3">
    <source>
        <dbReference type="Proteomes" id="UP001165367"/>
    </source>
</evidence>
<organism evidence="2 3">
    <name type="scientific">Terrimonas ginsenosidimutans</name>
    <dbReference type="NCBI Taxonomy" id="2908004"/>
    <lineage>
        <taxon>Bacteria</taxon>
        <taxon>Pseudomonadati</taxon>
        <taxon>Bacteroidota</taxon>
        <taxon>Chitinophagia</taxon>
        <taxon>Chitinophagales</taxon>
        <taxon>Chitinophagaceae</taxon>
        <taxon>Terrimonas</taxon>
    </lineage>
</organism>
<protein>
    <submittedName>
        <fullName evidence="2">Glycosyltransferase</fullName>
        <ecNumber evidence="2">2.4.-.-</ecNumber>
    </submittedName>
</protein>
<dbReference type="EMBL" id="JAKLTR010000015">
    <property type="protein sequence ID" value="MCG2616840.1"/>
    <property type="molecule type" value="Genomic_DNA"/>
</dbReference>
<dbReference type="PANTHER" id="PTHR46401">
    <property type="entry name" value="GLYCOSYLTRANSFERASE WBBK-RELATED"/>
    <property type="match status" value="1"/>
</dbReference>
<keyword evidence="1 2" id="KW-0808">Transferase</keyword>
<dbReference type="PANTHER" id="PTHR46401:SF2">
    <property type="entry name" value="GLYCOSYLTRANSFERASE WBBK-RELATED"/>
    <property type="match status" value="1"/>
</dbReference>
<dbReference type="Gene3D" id="3.40.50.2000">
    <property type="entry name" value="Glycogen Phosphorylase B"/>
    <property type="match status" value="1"/>
</dbReference>
<keyword evidence="3" id="KW-1185">Reference proteome</keyword>
<accession>A0ABS9KX06</accession>
<dbReference type="RefSeq" id="WP_237875377.1">
    <property type="nucleotide sequence ID" value="NZ_JAKLTR010000015.1"/>
</dbReference>
<evidence type="ECO:0000256" key="1">
    <source>
        <dbReference type="ARBA" id="ARBA00022679"/>
    </source>
</evidence>
<keyword evidence="2" id="KW-0328">Glycosyltransferase</keyword>
<gene>
    <name evidence="2" type="ORF">LZZ85_21265</name>
</gene>
<dbReference type="GO" id="GO:0016757">
    <property type="term" value="F:glycosyltransferase activity"/>
    <property type="evidence" value="ECO:0007669"/>
    <property type="project" value="UniProtKB-KW"/>
</dbReference>
<comment type="caution">
    <text evidence="2">The sequence shown here is derived from an EMBL/GenBank/DDBJ whole genome shotgun (WGS) entry which is preliminary data.</text>
</comment>
<dbReference type="Proteomes" id="UP001165367">
    <property type="component" value="Unassembled WGS sequence"/>
</dbReference>
<proteinExistence type="predicted"/>
<dbReference type="Pfam" id="PF13692">
    <property type="entry name" value="Glyco_trans_1_4"/>
    <property type="match status" value="1"/>
</dbReference>
<evidence type="ECO:0000313" key="2">
    <source>
        <dbReference type="EMBL" id="MCG2616840.1"/>
    </source>
</evidence>
<dbReference type="SUPFAM" id="SSF53756">
    <property type="entry name" value="UDP-Glycosyltransferase/glycogen phosphorylase"/>
    <property type="match status" value="1"/>
</dbReference>
<name>A0ABS9KX06_9BACT</name>
<sequence length="406" mass="46925">MDNSLRGRDIVVIGLQPWYYPIGSNCKNIATHFAYDNRVLYVNLPINRKTYLSRGKNEGVAVHSEIIRKKKDELKQINESMWELYPLSVVESINRIPSNKVFSTINYFNNKRFAKDIANAVKKLGFKDVIIFNDNDIYNGYYLKEFLRPSLYIYYMRDFLQGYDYWKKHTSIMEPKLIAKADLVATNSTYYAEYCQKYNPNSIFMGQGCNLELFNPELVKSVPEDLKEIKRPIIGYVGAIDSARLDEKIIETIATTHPEWSVVLVGPEDEHFQASSLHKLENVHFLGRRAMNQLPDYIAAFDVCINPQFDNNITIGNYPLKIDEYLAMGKPVVATRTATMKLFEDHVSLAKEPKDYPTLIESCLADRSPETNQSRIDFARTHDWGNAMKTLYSAINETYRKKTAHK</sequence>
<reference evidence="2" key="1">
    <citation type="submission" date="2022-01" db="EMBL/GenBank/DDBJ databases">
        <authorList>
            <person name="Jo J.-H."/>
            <person name="Im W.-T."/>
        </authorList>
    </citation>
    <scope>NUCLEOTIDE SEQUENCE</scope>
    <source>
        <strain evidence="2">NA20</strain>
    </source>
</reference>
<dbReference type="EC" id="2.4.-.-" evidence="2"/>